<dbReference type="PANTHER" id="PTHR23234">
    <property type="entry name" value="ZNF44 PROTEIN"/>
    <property type="match status" value="1"/>
</dbReference>
<dbReference type="InterPro" id="IPR050758">
    <property type="entry name" value="Znf_C2H2-type"/>
</dbReference>
<feature type="compositionally biased region" description="Polar residues" evidence="8">
    <location>
        <begin position="1"/>
        <end position="19"/>
    </location>
</feature>
<feature type="region of interest" description="Disordered" evidence="8">
    <location>
        <begin position="1"/>
        <end position="23"/>
    </location>
</feature>
<evidence type="ECO:0000256" key="6">
    <source>
        <dbReference type="ARBA" id="ARBA00023242"/>
    </source>
</evidence>
<evidence type="ECO:0000256" key="3">
    <source>
        <dbReference type="ARBA" id="ARBA00022737"/>
    </source>
</evidence>
<evidence type="ECO:0000313" key="10">
    <source>
        <dbReference type="EMBL" id="VEN39106.1"/>
    </source>
</evidence>
<name>A0A653BUZ6_CALMS</name>
<keyword evidence="3" id="KW-0677">Repeat</keyword>
<evidence type="ECO:0000256" key="4">
    <source>
        <dbReference type="ARBA" id="ARBA00022771"/>
    </source>
</evidence>
<dbReference type="GO" id="GO:0008270">
    <property type="term" value="F:zinc ion binding"/>
    <property type="evidence" value="ECO:0007669"/>
    <property type="project" value="UniProtKB-KW"/>
</dbReference>
<dbReference type="PANTHER" id="PTHR23234:SF10">
    <property type="entry name" value="RIKEN CDNA 6720489N17 GENE-RELATED"/>
    <property type="match status" value="1"/>
</dbReference>
<dbReference type="InterPro" id="IPR036236">
    <property type="entry name" value="Znf_C2H2_sf"/>
</dbReference>
<reference evidence="10 11" key="1">
    <citation type="submission" date="2019-01" db="EMBL/GenBank/DDBJ databases">
        <authorList>
            <person name="Sayadi A."/>
        </authorList>
    </citation>
    <scope>NUCLEOTIDE SEQUENCE [LARGE SCALE GENOMIC DNA]</scope>
</reference>
<dbReference type="FunFam" id="3.30.160.60:FF:000744">
    <property type="entry name" value="zinc finger E-box-binding homeobox 1"/>
    <property type="match status" value="1"/>
</dbReference>
<evidence type="ECO:0000256" key="5">
    <source>
        <dbReference type="ARBA" id="ARBA00022833"/>
    </source>
</evidence>
<dbReference type="GO" id="GO:0005634">
    <property type="term" value="C:nucleus"/>
    <property type="evidence" value="ECO:0007669"/>
    <property type="project" value="UniProtKB-SubCell"/>
</dbReference>
<protein>
    <recommendedName>
        <fullName evidence="9">C2H2-type domain-containing protein</fullName>
    </recommendedName>
</protein>
<dbReference type="Proteomes" id="UP000410492">
    <property type="component" value="Unassembled WGS sequence"/>
</dbReference>
<comment type="subcellular location">
    <subcellularLocation>
        <location evidence="1">Nucleus</location>
    </subcellularLocation>
</comment>
<proteinExistence type="predicted"/>
<evidence type="ECO:0000256" key="1">
    <source>
        <dbReference type="ARBA" id="ARBA00004123"/>
    </source>
</evidence>
<keyword evidence="6" id="KW-0539">Nucleus</keyword>
<evidence type="ECO:0000259" key="9">
    <source>
        <dbReference type="PROSITE" id="PS50157"/>
    </source>
</evidence>
<dbReference type="EMBL" id="CAACVG010005267">
    <property type="protein sequence ID" value="VEN39106.1"/>
    <property type="molecule type" value="Genomic_DNA"/>
</dbReference>
<sequence length="97" mass="10942">MESLSTDCGDSSDPLSSPSRAIGEGFSATDFVSTQILEEPGKIKTEPPILKKHRKFHVVGKPYECDQCDKAFARNYALTCHKRLHTGERPYKCDEFY</sequence>
<keyword evidence="11" id="KW-1185">Reference proteome</keyword>
<dbReference type="Gene3D" id="3.30.160.60">
    <property type="entry name" value="Classic Zinc Finger"/>
    <property type="match status" value="2"/>
</dbReference>
<evidence type="ECO:0000256" key="7">
    <source>
        <dbReference type="PROSITE-ProRule" id="PRU00042"/>
    </source>
</evidence>
<evidence type="ECO:0000256" key="8">
    <source>
        <dbReference type="SAM" id="MobiDB-lite"/>
    </source>
</evidence>
<dbReference type="PROSITE" id="PS00028">
    <property type="entry name" value="ZINC_FINGER_C2H2_1"/>
    <property type="match status" value="1"/>
</dbReference>
<evidence type="ECO:0000313" key="11">
    <source>
        <dbReference type="Proteomes" id="UP000410492"/>
    </source>
</evidence>
<evidence type="ECO:0000256" key="2">
    <source>
        <dbReference type="ARBA" id="ARBA00022723"/>
    </source>
</evidence>
<gene>
    <name evidence="10" type="ORF">CALMAC_LOCUS3771</name>
</gene>
<dbReference type="OrthoDB" id="8113227at2759"/>
<feature type="domain" description="C2H2-type" evidence="9">
    <location>
        <begin position="63"/>
        <end position="90"/>
    </location>
</feature>
<keyword evidence="5" id="KW-0862">Zinc</keyword>
<dbReference type="InterPro" id="IPR013087">
    <property type="entry name" value="Znf_C2H2_type"/>
</dbReference>
<dbReference type="SUPFAM" id="SSF57667">
    <property type="entry name" value="beta-beta-alpha zinc fingers"/>
    <property type="match status" value="1"/>
</dbReference>
<dbReference type="AlphaFoldDB" id="A0A653BUZ6"/>
<keyword evidence="2" id="KW-0479">Metal-binding</keyword>
<keyword evidence="4 7" id="KW-0863">Zinc-finger</keyword>
<organism evidence="10 11">
    <name type="scientific">Callosobruchus maculatus</name>
    <name type="common">Southern cowpea weevil</name>
    <name type="synonym">Pulse bruchid</name>
    <dbReference type="NCBI Taxonomy" id="64391"/>
    <lineage>
        <taxon>Eukaryota</taxon>
        <taxon>Metazoa</taxon>
        <taxon>Ecdysozoa</taxon>
        <taxon>Arthropoda</taxon>
        <taxon>Hexapoda</taxon>
        <taxon>Insecta</taxon>
        <taxon>Pterygota</taxon>
        <taxon>Neoptera</taxon>
        <taxon>Endopterygota</taxon>
        <taxon>Coleoptera</taxon>
        <taxon>Polyphaga</taxon>
        <taxon>Cucujiformia</taxon>
        <taxon>Chrysomeloidea</taxon>
        <taxon>Chrysomelidae</taxon>
        <taxon>Bruchinae</taxon>
        <taxon>Bruchini</taxon>
        <taxon>Callosobruchus</taxon>
    </lineage>
</organism>
<dbReference type="PROSITE" id="PS50157">
    <property type="entry name" value="ZINC_FINGER_C2H2_2"/>
    <property type="match status" value="1"/>
</dbReference>
<accession>A0A653BUZ6</accession>
<dbReference type="GO" id="GO:0010468">
    <property type="term" value="P:regulation of gene expression"/>
    <property type="evidence" value="ECO:0007669"/>
    <property type="project" value="UniProtKB-ARBA"/>
</dbReference>